<keyword evidence="6" id="KW-0808">Transferase</keyword>
<proteinExistence type="inferred from homology"/>
<dbReference type="AlphaFoldDB" id="A0A9P7Y8R7"/>
<evidence type="ECO:0000256" key="6">
    <source>
        <dbReference type="ARBA" id="ARBA00022679"/>
    </source>
</evidence>
<keyword evidence="11" id="KW-0460">Magnesium</keyword>
<dbReference type="NCBIfam" id="TIGR00694">
    <property type="entry name" value="thiM"/>
    <property type="match status" value="1"/>
</dbReference>
<dbReference type="InterPro" id="IPR036206">
    <property type="entry name" value="ThiamineP_synth_sf"/>
</dbReference>
<dbReference type="InterPro" id="IPR029056">
    <property type="entry name" value="Ribokinase-like"/>
</dbReference>
<comment type="function">
    <text evidence="3">Condenses 4-methyl-5-(beta-hydroxyethyl)thiazole monophosphate (THZ-P) and 2-methyl-4-amino-5-hydroxymethyl pyrimidine pyrophosphate (HMP-PP) to form thiamine monophosphate (TMP).</text>
</comment>
<evidence type="ECO:0000313" key="20">
    <source>
        <dbReference type="Proteomes" id="UP000824998"/>
    </source>
</evidence>
<dbReference type="GO" id="GO:0005524">
    <property type="term" value="F:ATP binding"/>
    <property type="evidence" value="ECO:0007669"/>
    <property type="project" value="UniProtKB-KW"/>
</dbReference>
<evidence type="ECO:0000256" key="4">
    <source>
        <dbReference type="ARBA" id="ARBA00004868"/>
    </source>
</evidence>
<dbReference type="OrthoDB" id="4994at2759"/>
<dbReference type="Proteomes" id="UP000824998">
    <property type="component" value="Unassembled WGS sequence"/>
</dbReference>
<dbReference type="GO" id="GO:0004789">
    <property type="term" value="F:thiamine-phosphate diphosphorylase activity"/>
    <property type="evidence" value="ECO:0007669"/>
    <property type="project" value="UniProtKB-EC"/>
</dbReference>
<evidence type="ECO:0000256" key="17">
    <source>
        <dbReference type="ARBA" id="ARBA00061283"/>
    </source>
</evidence>
<dbReference type="InterPro" id="IPR034291">
    <property type="entry name" value="TMP_synthase"/>
</dbReference>
<evidence type="ECO:0000256" key="11">
    <source>
        <dbReference type="ARBA" id="ARBA00022842"/>
    </source>
</evidence>
<evidence type="ECO:0000256" key="5">
    <source>
        <dbReference type="ARBA" id="ARBA00005165"/>
    </source>
</evidence>
<evidence type="ECO:0000256" key="14">
    <source>
        <dbReference type="ARBA" id="ARBA00047851"/>
    </source>
</evidence>
<keyword evidence="9 19" id="KW-0418">Kinase</keyword>
<evidence type="ECO:0000256" key="12">
    <source>
        <dbReference type="ARBA" id="ARBA00022977"/>
    </source>
</evidence>
<comment type="catalytic activity">
    <reaction evidence="14">
        <text>2-(2-carboxy-4-methylthiazol-5-yl)ethyl phosphate + 4-amino-2-methyl-5-(diphosphooxymethyl)pyrimidine + 2 H(+) = thiamine phosphate + CO2 + diphosphate</text>
        <dbReference type="Rhea" id="RHEA:47848"/>
        <dbReference type="ChEBI" id="CHEBI:15378"/>
        <dbReference type="ChEBI" id="CHEBI:16526"/>
        <dbReference type="ChEBI" id="CHEBI:33019"/>
        <dbReference type="ChEBI" id="CHEBI:37575"/>
        <dbReference type="ChEBI" id="CHEBI:57841"/>
        <dbReference type="ChEBI" id="CHEBI:62890"/>
        <dbReference type="EC" id="2.5.1.3"/>
    </reaction>
</comment>
<comment type="catalytic activity">
    <reaction evidence="1">
        <text>5-(2-hydroxyethyl)-4-methylthiazole + ATP = 4-methyl-5-(2-phosphooxyethyl)-thiazole + ADP + H(+)</text>
        <dbReference type="Rhea" id="RHEA:24212"/>
        <dbReference type="ChEBI" id="CHEBI:15378"/>
        <dbReference type="ChEBI" id="CHEBI:17957"/>
        <dbReference type="ChEBI" id="CHEBI:30616"/>
        <dbReference type="ChEBI" id="CHEBI:58296"/>
        <dbReference type="ChEBI" id="CHEBI:456216"/>
        <dbReference type="EC" id="2.7.1.50"/>
    </reaction>
</comment>
<dbReference type="EMBL" id="MU251800">
    <property type="protein sequence ID" value="KAG9229209.1"/>
    <property type="molecule type" value="Genomic_DNA"/>
</dbReference>
<dbReference type="GO" id="GO:0005737">
    <property type="term" value="C:cytoplasm"/>
    <property type="evidence" value="ECO:0007669"/>
    <property type="project" value="TreeGrafter"/>
</dbReference>
<comment type="catalytic activity">
    <reaction evidence="15">
        <text>2-[(2R,5Z)-2-carboxy-4-methylthiazol-5(2H)-ylidene]ethyl phosphate + 4-amino-2-methyl-5-(diphosphooxymethyl)pyrimidine + 2 H(+) = thiamine phosphate + CO2 + diphosphate</text>
        <dbReference type="Rhea" id="RHEA:47844"/>
        <dbReference type="ChEBI" id="CHEBI:15378"/>
        <dbReference type="ChEBI" id="CHEBI:16526"/>
        <dbReference type="ChEBI" id="CHEBI:33019"/>
        <dbReference type="ChEBI" id="CHEBI:37575"/>
        <dbReference type="ChEBI" id="CHEBI:57841"/>
        <dbReference type="ChEBI" id="CHEBI:62899"/>
        <dbReference type="EC" id="2.5.1.3"/>
    </reaction>
</comment>
<keyword evidence="7" id="KW-0479">Metal-binding</keyword>
<evidence type="ECO:0000256" key="15">
    <source>
        <dbReference type="ARBA" id="ARBA00047883"/>
    </source>
</evidence>
<dbReference type="NCBIfam" id="NF006830">
    <property type="entry name" value="PRK09355.1"/>
    <property type="match status" value="1"/>
</dbReference>
<comment type="pathway">
    <text evidence="4">Cofactor biosynthesis; thiamine diphosphate biosynthesis; 4-methyl-5-(2-phosphoethyl)-thiazole from 5-(2-hydroxyethyl)-4-methylthiazole: step 1/1.</text>
</comment>
<dbReference type="Pfam" id="PF02581">
    <property type="entry name" value="TMP-TENI"/>
    <property type="match status" value="1"/>
</dbReference>
<dbReference type="CDD" id="cd00564">
    <property type="entry name" value="TMP_TenI"/>
    <property type="match status" value="1"/>
</dbReference>
<comment type="similarity">
    <text evidence="17">In the N-terminal section; belongs to the thiamine-phosphate synthase family.</text>
</comment>
<accession>A0A9P7Y8R7</accession>
<comment type="cofactor">
    <cofactor evidence="2">
        <name>Mg(2+)</name>
        <dbReference type="ChEBI" id="CHEBI:18420"/>
    </cofactor>
</comment>
<comment type="caution">
    <text evidence="19">The sequence shown here is derived from an EMBL/GenBank/DDBJ whole genome shotgun (WGS) entry which is preliminary data.</text>
</comment>
<comment type="similarity">
    <text evidence="16">In the C-terminal section; belongs to the Thz kinase family.</text>
</comment>
<dbReference type="NCBIfam" id="TIGR00693">
    <property type="entry name" value="thiE"/>
    <property type="match status" value="1"/>
</dbReference>
<name>A0A9P7Y8R7_9HELO</name>
<evidence type="ECO:0000259" key="18">
    <source>
        <dbReference type="Pfam" id="PF02581"/>
    </source>
</evidence>
<evidence type="ECO:0000256" key="8">
    <source>
        <dbReference type="ARBA" id="ARBA00022741"/>
    </source>
</evidence>
<keyword evidence="8" id="KW-0547">Nucleotide-binding</keyword>
<evidence type="ECO:0000256" key="1">
    <source>
        <dbReference type="ARBA" id="ARBA00001771"/>
    </source>
</evidence>
<dbReference type="GO" id="GO:0000287">
    <property type="term" value="F:magnesium ion binding"/>
    <property type="evidence" value="ECO:0007669"/>
    <property type="project" value="InterPro"/>
</dbReference>
<dbReference type="Gene3D" id="3.40.1190.20">
    <property type="match status" value="1"/>
</dbReference>
<dbReference type="InterPro" id="IPR022998">
    <property type="entry name" value="ThiamineP_synth_TenI"/>
</dbReference>
<organism evidence="19 20">
    <name type="scientific">Amylocarpus encephaloides</name>
    <dbReference type="NCBI Taxonomy" id="45428"/>
    <lineage>
        <taxon>Eukaryota</taxon>
        <taxon>Fungi</taxon>
        <taxon>Dikarya</taxon>
        <taxon>Ascomycota</taxon>
        <taxon>Pezizomycotina</taxon>
        <taxon>Leotiomycetes</taxon>
        <taxon>Helotiales</taxon>
        <taxon>Helotiales incertae sedis</taxon>
        <taxon>Amylocarpus</taxon>
    </lineage>
</organism>
<dbReference type="CDD" id="cd01170">
    <property type="entry name" value="THZ_kinase"/>
    <property type="match status" value="1"/>
</dbReference>
<dbReference type="PANTHER" id="PTHR20857">
    <property type="entry name" value="THIAMINE-PHOSPHATE PYROPHOSPHORYLASE"/>
    <property type="match status" value="1"/>
</dbReference>
<evidence type="ECO:0000256" key="10">
    <source>
        <dbReference type="ARBA" id="ARBA00022840"/>
    </source>
</evidence>
<comment type="pathway">
    <text evidence="5">Cofactor biosynthesis; thiamine diphosphate biosynthesis; thiamine phosphate from 4-amino-2-methyl-5-diphosphomethylpyrimidine and 4-methyl-5-(2-phosphoethyl)-thiazole: step 1/1.</text>
</comment>
<evidence type="ECO:0000256" key="13">
    <source>
        <dbReference type="ARBA" id="ARBA00047334"/>
    </source>
</evidence>
<dbReference type="Pfam" id="PF02110">
    <property type="entry name" value="HK"/>
    <property type="match status" value="1"/>
</dbReference>
<gene>
    <name evidence="19" type="ORF">BJ875DRAFT_205565</name>
</gene>
<dbReference type="FunFam" id="3.20.20.70:FF:000104">
    <property type="entry name" value="Thiamine biosynthetic bifunctional enzyme"/>
    <property type="match status" value="1"/>
</dbReference>
<sequence>MAYQDPKYVDFSLYLVTDSTSAILRDRDLVEVVEAAIEGGVTIVQYRDKVSDTAALVSTAKKLHNVTRKHQVPLLINDRIDVALAVGCEGVHIGQDDLDLTSARRLLGKEAIIGVTVTTIAEAQKACKDGANYLGIGTVFATPTKTNTKDIIGTAGTKEILAAIAKEGSHVATVCIGGINASNVQRVMYQSSSPEKGLDGVAIVSAIVAAKDPKHASQELLKLVKGNPPFNTAPPNMDLRRNLSASSHVERSAQVVREAAEVSPLSHNMTNLVVQNFAANVALAVGGSPIMANYGEEAADLAKLGGSLVINMGTVTPEGLINYAKAMRAYNLVGGPIVFDPVGGGATAVRRDAVKSLLAAGYFDVIKGNEGEIKTVFGTVVQQKGVDSGASTSTDEEKATLVRDLARRECNVVVMTGATDFLSDGQRTFAVNNGHELLGAITGSGCVLGTAISIMLAAWKEDRLLATLAGLLHFEIAAEIAAERDDVKGPGSFVPALIDEIYNIQKSALKRESDWLKRANVDFVDLE</sequence>
<reference evidence="19" key="1">
    <citation type="journal article" date="2021" name="IMA Fungus">
        <title>Genomic characterization of three marine fungi, including Emericellopsis atlantica sp. nov. with signatures of a generalist lifestyle and marine biomass degradation.</title>
        <authorList>
            <person name="Hagestad O.C."/>
            <person name="Hou L."/>
            <person name="Andersen J.H."/>
            <person name="Hansen E.H."/>
            <person name="Altermark B."/>
            <person name="Li C."/>
            <person name="Kuhnert E."/>
            <person name="Cox R.J."/>
            <person name="Crous P.W."/>
            <person name="Spatafora J.W."/>
            <person name="Lail K."/>
            <person name="Amirebrahimi M."/>
            <person name="Lipzen A."/>
            <person name="Pangilinan J."/>
            <person name="Andreopoulos W."/>
            <person name="Hayes R.D."/>
            <person name="Ng V."/>
            <person name="Grigoriev I.V."/>
            <person name="Jackson S.A."/>
            <person name="Sutton T.D.S."/>
            <person name="Dobson A.D.W."/>
            <person name="Rama T."/>
        </authorList>
    </citation>
    <scope>NUCLEOTIDE SEQUENCE</scope>
    <source>
        <strain evidence="19">TRa018bII</strain>
    </source>
</reference>
<dbReference type="HAMAP" id="MF_00097">
    <property type="entry name" value="TMP_synthase"/>
    <property type="match status" value="1"/>
</dbReference>
<dbReference type="InterPro" id="IPR000417">
    <property type="entry name" value="Hyethyz_kinase"/>
</dbReference>
<evidence type="ECO:0000256" key="9">
    <source>
        <dbReference type="ARBA" id="ARBA00022777"/>
    </source>
</evidence>
<evidence type="ECO:0000256" key="3">
    <source>
        <dbReference type="ARBA" id="ARBA00003814"/>
    </source>
</evidence>
<evidence type="ECO:0000256" key="7">
    <source>
        <dbReference type="ARBA" id="ARBA00022723"/>
    </source>
</evidence>
<evidence type="ECO:0000256" key="2">
    <source>
        <dbReference type="ARBA" id="ARBA00001946"/>
    </source>
</evidence>
<evidence type="ECO:0000256" key="16">
    <source>
        <dbReference type="ARBA" id="ARBA00061146"/>
    </source>
</evidence>
<keyword evidence="20" id="KW-1185">Reference proteome</keyword>
<dbReference type="GO" id="GO:0004417">
    <property type="term" value="F:hydroxyethylthiazole kinase activity"/>
    <property type="evidence" value="ECO:0007669"/>
    <property type="project" value="UniProtKB-EC"/>
</dbReference>
<dbReference type="PRINTS" id="PR01099">
    <property type="entry name" value="HYETHTZKNASE"/>
</dbReference>
<dbReference type="SUPFAM" id="SSF51391">
    <property type="entry name" value="Thiamin phosphate synthase"/>
    <property type="match status" value="1"/>
</dbReference>
<evidence type="ECO:0000313" key="19">
    <source>
        <dbReference type="EMBL" id="KAG9229209.1"/>
    </source>
</evidence>
<keyword evidence="12" id="KW-0784">Thiamine biosynthesis</keyword>
<protein>
    <submittedName>
        <fullName evidence="19">Hydroxyethylthiazole kinase family-domain-containing protein</fullName>
    </submittedName>
</protein>
<dbReference type="HAMAP" id="MF_00228">
    <property type="entry name" value="Thz_kinase"/>
    <property type="match status" value="1"/>
</dbReference>
<dbReference type="FunFam" id="3.40.1190.20:FF:000042">
    <property type="entry name" value="Probable thiamine biosynthetic bifunctional enzyme"/>
    <property type="match status" value="1"/>
</dbReference>
<dbReference type="Gene3D" id="3.20.20.70">
    <property type="entry name" value="Aldolase class I"/>
    <property type="match status" value="1"/>
</dbReference>
<dbReference type="PANTHER" id="PTHR20857:SF23">
    <property type="entry name" value="THIAMINE BIOSYNTHETIC BIFUNCTIONAL ENZYME"/>
    <property type="match status" value="1"/>
</dbReference>
<feature type="domain" description="Thiamine phosphate synthase/TenI" evidence="18">
    <location>
        <begin position="13"/>
        <end position="207"/>
    </location>
</feature>
<dbReference type="SUPFAM" id="SSF53613">
    <property type="entry name" value="Ribokinase-like"/>
    <property type="match status" value="1"/>
</dbReference>
<comment type="catalytic activity">
    <reaction evidence="13">
        <text>4-methyl-5-(2-phosphooxyethyl)-thiazole + 4-amino-2-methyl-5-(diphosphooxymethyl)pyrimidine + H(+) = thiamine phosphate + diphosphate</text>
        <dbReference type="Rhea" id="RHEA:22328"/>
        <dbReference type="ChEBI" id="CHEBI:15378"/>
        <dbReference type="ChEBI" id="CHEBI:33019"/>
        <dbReference type="ChEBI" id="CHEBI:37575"/>
        <dbReference type="ChEBI" id="CHEBI:57841"/>
        <dbReference type="ChEBI" id="CHEBI:58296"/>
        <dbReference type="EC" id="2.5.1.3"/>
    </reaction>
</comment>
<keyword evidence="10" id="KW-0067">ATP-binding</keyword>
<dbReference type="InterPro" id="IPR013785">
    <property type="entry name" value="Aldolase_TIM"/>
</dbReference>
<dbReference type="GO" id="GO:0009228">
    <property type="term" value="P:thiamine biosynthetic process"/>
    <property type="evidence" value="ECO:0007669"/>
    <property type="project" value="UniProtKB-KW"/>
</dbReference>